<dbReference type="AlphaFoldDB" id="A0AAD2JX44"/>
<gene>
    <name evidence="1" type="ORF">MYCIT1_LOCUS8761</name>
</gene>
<accession>A0AAD2JX44</accession>
<comment type="caution">
    <text evidence="1">The sequence shown here is derived from an EMBL/GenBank/DDBJ whole genome shotgun (WGS) entry which is preliminary data.</text>
</comment>
<proteinExistence type="predicted"/>
<evidence type="ECO:0000313" key="2">
    <source>
        <dbReference type="Proteomes" id="UP001295794"/>
    </source>
</evidence>
<dbReference type="Gene3D" id="3.30.420.10">
    <property type="entry name" value="Ribonuclease H-like superfamily/Ribonuclease H"/>
    <property type="match status" value="1"/>
</dbReference>
<name>A0AAD2JX44_9AGAR</name>
<evidence type="ECO:0008006" key="3">
    <source>
        <dbReference type="Google" id="ProtNLM"/>
    </source>
</evidence>
<reference evidence="1" key="1">
    <citation type="submission" date="2023-11" db="EMBL/GenBank/DDBJ databases">
        <authorList>
            <person name="De Vega J J."/>
            <person name="De Vega J J."/>
        </authorList>
    </citation>
    <scope>NUCLEOTIDE SEQUENCE</scope>
</reference>
<organism evidence="1 2">
    <name type="scientific">Mycena citricolor</name>
    <dbReference type="NCBI Taxonomy" id="2018698"/>
    <lineage>
        <taxon>Eukaryota</taxon>
        <taxon>Fungi</taxon>
        <taxon>Dikarya</taxon>
        <taxon>Basidiomycota</taxon>
        <taxon>Agaricomycotina</taxon>
        <taxon>Agaricomycetes</taxon>
        <taxon>Agaricomycetidae</taxon>
        <taxon>Agaricales</taxon>
        <taxon>Marasmiineae</taxon>
        <taxon>Mycenaceae</taxon>
        <taxon>Mycena</taxon>
    </lineage>
</organism>
<protein>
    <recommendedName>
        <fullName evidence="3">Transposase</fullName>
    </recommendedName>
</protein>
<dbReference type="EMBL" id="CAVNYO010000110">
    <property type="protein sequence ID" value="CAK5266799.1"/>
    <property type="molecule type" value="Genomic_DNA"/>
</dbReference>
<dbReference type="InterPro" id="IPR036397">
    <property type="entry name" value="RNaseH_sf"/>
</dbReference>
<sequence>MPSPPTTPRPKRTYLFVIPTKLAMASVMHNCCGMSFASICTQTPFCQSTIKPRALAKSMKRVAKHSGNFYYNGKKGACGRKKAVSDEQLAEAGGRLDNGELVDGEQVRNALSRGGFCGYAQQQKLPLTPRHLMQRENMYNTFKAWTDQDVFDAGVMIISDKTKMMLGSSDGRCWCRRRRGEGAMDIHRVQVEERHGKFNFKINVWGAIGPRGVSELVLIEGNLTAVQYMTILEHVLIPLYNDYKSCPHSFLYFQQDNDPKHTSKLAKQWLKDSCWRIYSVGGTIGQTTV</sequence>
<dbReference type="GO" id="GO:0003676">
    <property type="term" value="F:nucleic acid binding"/>
    <property type="evidence" value="ECO:0007669"/>
    <property type="project" value="InterPro"/>
</dbReference>
<evidence type="ECO:0000313" key="1">
    <source>
        <dbReference type="EMBL" id="CAK5266799.1"/>
    </source>
</evidence>
<keyword evidence="2" id="KW-1185">Reference proteome</keyword>
<dbReference type="Proteomes" id="UP001295794">
    <property type="component" value="Unassembled WGS sequence"/>
</dbReference>